<dbReference type="InterPro" id="IPR037523">
    <property type="entry name" value="VOC_core"/>
</dbReference>
<feature type="domain" description="VOC" evidence="9">
    <location>
        <begin position="5"/>
        <end position="118"/>
    </location>
</feature>
<reference evidence="10 11" key="1">
    <citation type="submission" date="2018-10" db="EMBL/GenBank/DDBJ databases">
        <title>Robbsia sp. DHC34, isolated from soil.</title>
        <authorList>
            <person name="Gao Z.-H."/>
            <person name="Qiu L.-H."/>
        </authorList>
    </citation>
    <scope>NUCLEOTIDE SEQUENCE [LARGE SCALE GENOMIC DNA]</scope>
    <source>
        <strain evidence="10 11">DHC34</strain>
    </source>
</reference>
<evidence type="ECO:0000256" key="5">
    <source>
        <dbReference type="ARBA" id="ARBA00022964"/>
    </source>
</evidence>
<keyword evidence="11" id="KW-1185">Reference proteome</keyword>
<dbReference type="PROSITE" id="PS00082">
    <property type="entry name" value="EXTRADIOL_DIOXYGENAS"/>
    <property type="match status" value="1"/>
</dbReference>
<dbReference type="Proteomes" id="UP000270342">
    <property type="component" value="Unassembled WGS sequence"/>
</dbReference>
<keyword evidence="4 8" id="KW-0058">Aromatic hydrocarbons catabolism</keyword>
<keyword evidence="7 8" id="KW-0408">Iron</keyword>
<dbReference type="Pfam" id="PF00903">
    <property type="entry name" value="Glyoxalase"/>
    <property type="match status" value="1"/>
</dbReference>
<organism evidence="10 11">
    <name type="scientific">Pararobbsia silviterrae</name>
    <dbReference type="NCBI Taxonomy" id="1792498"/>
    <lineage>
        <taxon>Bacteria</taxon>
        <taxon>Pseudomonadati</taxon>
        <taxon>Pseudomonadota</taxon>
        <taxon>Betaproteobacteria</taxon>
        <taxon>Burkholderiales</taxon>
        <taxon>Burkholderiaceae</taxon>
        <taxon>Pararobbsia</taxon>
    </lineage>
</organism>
<evidence type="ECO:0000256" key="4">
    <source>
        <dbReference type="ARBA" id="ARBA00022797"/>
    </source>
</evidence>
<evidence type="ECO:0000256" key="2">
    <source>
        <dbReference type="ARBA" id="ARBA00008784"/>
    </source>
</evidence>
<evidence type="ECO:0000259" key="9">
    <source>
        <dbReference type="PROSITE" id="PS51819"/>
    </source>
</evidence>
<evidence type="ECO:0000256" key="7">
    <source>
        <dbReference type="ARBA" id="ARBA00023004"/>
    </source>
</evidence>
<dbReference type="InterPro" id="IPR000486">
    <property type="entry name" value="Xdiol_ring_cleave_dOase_1/2"/>
</dbReference>
<proteinExistence type="inferred from homology"/>
<feature type="domain" description="VOC" evidence="9">
    <location>
        <begin position="152"/>
        <end position="268"/>
    </location>
</feature>
<accession>A0A494X7D8</accession>
<dbReference type="GO" id="GO:0051213">
    <property type="term" value="F:dioxygenase activity"/>
    <property type="evidence" value="ECO:0007669"/>
    <property type="project" value="UniProtKB-KW"/>
</dbReference>
<dbReference type="SUPFAM" id="SSF54593">
    <property type="entry name" value="Glyoxalase/Bleomycin resistance protein/Dihydroxybiphenyl dioxygenase"/>
    <property type="match status" value="1"/>
</dbReference>
<comment type="caution">
    <text evidence="10">The sequence shown here is derived from an EMBL/GenBank/DDBJ whole genome shotgun (WGS) entry which is preliminary data.</text>
</comment>
<name>A0A494X7D8_9BURK</name>
<comment type="cofactor">
    <cofactor evidence="1 8">
        <name>Fe(2+)</name>
        <dbReference type="ChEBI" id="CHEBI:29033"/>
    </cofactor>
</comment>
<dbReference type="Gene3D" id="3.10.180.10">
    <property type="entry name" value="2,3-Dihydroxybiphenyl 1,2-Dioxygenase, domain 1"/>
    <property type="match status" value="2"/>
</dbReference>
<dbReference type="InterPro" id="IPR029068">
    <property type="entry name" value="Glyas_Bleomycin-R_OHBP_Dase"/>
</dbReference>
<keyword evidence="3" id="KW-0479">Metal-binding</keyword>
<evidence type="ECO:0000256" key="6">
    <source>
        <dbReference type="ARBA" id="ARBA00023002"/>
    </source>
</evidence>
<dbReference type="RefSeq" id="WP_121091459.1">
    <property type="nucleotide sequence ID" value="NZ_RBZU01000023.1"/>
</dbReference>
<evidence type="ECO:0000313" key="11">
    <source>
        <dbReference type="Proteomes" id="UP000270342"/>
    </source>
</evidence>
<dbReference type="PROSITE" id="PS51819">
    <property type="entry name" value="VOC"/>
    <property type="match status" value="2"/>
</dbReference>
<dbReference type="OrthoDB" id="8676366at2"/>
<dbReference type="EMBL" id="RBZU01000023">
    <property type="protein sequence ID" value="RKP43919.1"/>
    <property type="molecule type" value="Genomic_DNA"/>
</dbReference>
<evidence type="ECO:0000256" key="3">
    <source>
        <dbReference type="ARBA" id="ARBA00022723"/>
    </source>
</evidence>
<gene>
    <name evidence="10" type="ORF">D7S86_28225</name>
</gene>
<keyword evidence="6 8" id="KW-0560">Oxidoreductase</keyword>
<keyword evidence="5 8" id="KW-0223">Dioxygenase</keyword>
<sequence>MSAVRVHSLAGYGFEVPDVEVARSFYSAFGLESKHNGSALALGCADVSAPSVLVLKGAAGTAKRLHHISFFVEAADLPRFEERLHALGTPATTPDFAALRPGLWFQDPWGTWFNLTPLTLGDRVRAQPNPSDPDRIDVHLWQDLPTRPVPKKLGHVLLFTPDFVKAEAYLSQALGLRTSDRALGKVSFMAGGEGVRDHHCFGLINSTHRGFQHASFYVDSIDQIGFGGWHMREQGYEDQFGPGRHALASNLYLYVRDPWGSWVEYYSDMDKISEAWVSRDWTQLPYIWGPKWSPEFWGHEMNANLEPR</sequence>
<protein>
    <recommendedName>
        <fullName evidence="9">VOC domain-containing protein</fullName>
    </recommendedName>
</protein>
<dbReference type="GO" id="GO:0008198">
    <property type="term" value="F:ferrous iron binding"/>
    <property type="evidence" value="ECO:0007669"/>
    <property type="project" value="InterPro"/>
</dbReference>
<dbReference type="AlphaFoldDB" id="A0A494X7D8"/>
<evidence type="ECO:0000313" key="10">
    <source>
        <dbReference type="EMBL" id="RKP43919.1"/>
    </source>
</evidence>
<evidence type="ECO:0000256" key="1">
    <source>
        <dbReference type="ARBA" id="ARBA00001954"/>
    </source>
</evidence>
<dbReference type="InterPro" id="IPR004360">
    <property type="entry name" value="Glyas_Fos-R_dOase_dom"/>
</dbReference>
<evidence type="ECO:0000256" key="8">
    <source>
        <dbReference type="RuleBase" id="RU000683"/>
    </source>
</evidence>
<comment type="similarity">
    <text evidence="2 8">Belongs to the extradiol ring-cleavage dioxygenase family.</text>
</comment>